<keyword evidence="4" id="KW-0479">Metal-binding</keyword>
<dbReference type="RefSeq" id="WP_153971493.1">
    <property type="nucleotide sequence ID" value="NZ_JACRWE010000001.1"/>
</dbReference>
<dbReference type="Gene3D" id="3.30.70.20">
    <property type="match status" value="1"/>
</dbReference>
<feature type="domain" description="4Fe-4S ferredoxin-type" evidence="7">
    <location>
        <begin position="346"/>
        <end position="373"/>
    </location>
</feature>
<name>A0ABR7JK63_9FIRM</name>
<sequence length="380" mass="42324">MKNVSLRSCNSYKYEEVKSQVEKLINDLGGLEKYIKRDSKVFIKLNLVIKKKPDEVATTHPIVLKVIAEKLLELGCKVIVGDSPGGPYTKSSLKGVYKTCGIEEVCEELGIELNYDTSEVKVENPNGKILKYMTVIKPIVNVDHVINICKLKTHAMATFTGGVKNLFGVIPGVSKAEYHFKMPKVDDFTEALVDICSYVSPSLTIMDGVIGMEGEGPTAGVPRKIGVLLGSESPYAIDIVACNIINLDPNKVPTVQRCVEREFIEKDFSDVCVLGEKVEDKVIKDFKIPSNRSISFLRGIVPESVEIFVNKKLAGKPVINYKECIKCGECSRVCPPKAINMENKGPIIDLDYCIRCFCCHELCPKKAVDLKRPFVFRFFR</sequence>
<dbReference type="PANTHER" id="PTHR24960:SF76">
    <property type="entry name" value="4FE-4S FERREDOXIN-TYPE DOMAIN-CONTAINING PROTEIN"/>
    <property type="match status" value="1"/>
</dbReference>
<dbReference type="Proteomes" id="UP000609849">
    <property type="component" value="Unassembled WGS sequence"/>
</dbReference>
<accession>A0ABR7JK63</accession>
<evidence type="ECO:0000313" key="9">
    <source>
        <dbReference type="Proteomes" id="UP000609849"/>
    </source>
</evidence>
<dbReference type="Pfam" id="PF13237">
    <property type="entry name" value="Fer4_10"/>
    <property type="match status" value="1"/>
</dbReference>
<dbReference type="PANTHER" id="PTHR24960">
    <property type="entry name" value="PHOTOSYSTEM I IRON-SULFUR CENTER-RELATED"/>
    <property type="match status" value="1"/>
</dbReference>
<reference evidence="8 9" key="1">
    <citation type="submission" date="2020-08" db="EMBL/GenBank/DDBJ databases">
        <authorList>
            <person name="Liu C."/>
            <person name="Sun Q."/>
        </authorList>
    </citation>
    <scope>NUCLEOTIDE SEQUENCE [LARGE SCALE GENOMIC DNA]</scope>
    <source>
        <strain evidence="8 9">NSJ-18</strain>
    </source>
</reference>
<dbReference type="InterPro" id="IPR017896">
    <property type="entry name" value="4Fe4S_Fe-S-bd"/>
</dbReference>
<feature type="domain" description="4Fe-4S ferredoxin-type" evidence="7">
    <location>
        <begin position="315"/>
        <end position="344"/>
    </location>
</feature>
<evidence type="ECO:0000313" key="8">
    <source>
        <dbReference type="EMBL" id="MBC5995297.1"/>
    </source>
</evidence>
<evidence type="ECO:0000256" key="5">
    <source>
        <dbReference type="ARBA" id="ARBA00023004"/>
    </source>
</evidence>
<keyword evidence="5" id="KW-0408">Iron</keyword>
<evidence type="ECO:0000256" key="1">
    <source>
        <dbReference type="ARBA" id="ARBA00003532"/>
    </source>
</evidence>
<protein>
    <recommendedName>
        <fullName evidence="2">Ferredoxin</fullName>
    </recommendedName>
</protein>
<keyword evidence="6" id="KW-0411">Iron-sulfur</keyword>
<dbReference type="SUPFAM" id="SSF54862">
    <property type="entry name" value="4Fe-4S ferredoxins"/>
    <property type="match status" value="1"/>
</dbReference>
<evidence type="ECO:0000256" key="3">
    <source>
        <dbReference type="ARBA" id="ARBA00022485"/>
    </source>
</evidence>
<gene>
    <name evidence="8" type="ORF">H8923_00870</name>
</gene>
<dbReference type="Pfam" id="PF04015">
    <property type="entry name" value="DUF362"/>
    <property type="match status" value="1"/>
</dbReference>
<comment type="caution">
    <text evidence="8">The sequence shown here is derived from an EMBL/GenBank/DDBJ whole genome shotgun (WGS) entry which is preliminary data.</text>
</comment>
<keyword evidence="9" id="KW-1185">Reference proteome</keyword>
<evidence type="ECO:0000256" key="4">
    <source>
        <dbReference type="ARBA" id="ARBA00022723"/>
    </source>
</evidence>
<dbReference type="InterPro" id="IPR007160">
    <property type="entry name" value="DUF362"/>
</dbReference>
<evidence type="ECO:0000256" key="2">
    <source>
        <dbReference type="ARBA" id="ARBA00013529"/>
    </source>
</evidence>
<dbReference type="InterPro" id="IPR017900">
    <property type="entry name" value="4Fe4S_Fe_S_CS"/>
</dbReference>
<dbReference type="InterPro" id="IPR050157">
    <property type="entry name" value="PSI_iron-sulfur_center"/>
</dbReference>
<evidence type="ECO:0000259" key="7">
    <source>
        <dbReference type="PROSITE" id="PS51379"/>
    </source>
</evidence>
<dbReference type="EMBL" id="JACRWE010000001">
    <property type="protein sequence ID" value="MBC5995297.1"/>
    <property type="molecule type" value="Genomic_DNA"/>
</dbReference>
<dbReference type="PROSITE" id="PS51379">
    <property type="entry name" value="4FE4S_FER_2"/>
    <property type="match status" value="2"/>
</dbReference>
<comment type="function">
    <text evidence="1">Ferredoxins are iron-sulfur proteins that transfer electrons in a wide variety of metabolic reactions.</text>
</comment>
<dbReference type="PROSITE" id="PS00198">
    <property type="entry name" value="4FE4S_FER_1"/>
    <property type="match status" value="2"/>
</dbReference>
<keyword evidence="3" id="KW-0004">4Fe-4S</keyword>
<evidence type="ECO:0000256" key="6">
    <source>
        <dbReference type="ARBA" id="ARBA00023014"/>
    </source>
</evidence>
<proteinExistence type="predicted"/>
<organism evidence="8 9">
    <name type="scientific">Romboutsia faecis</name>
    <dbReference type="NCBI Taxonomy" id="2764597"/>
    <lineage>
        <taxon>Bacteria</taxon>
        <taxon>Bacillati</taxon>
        <taxon>Bacillota</taxon>
        <taxon>Clostridia</taxon>
        <taxon>Peptostreptococcales</taxon>
        <taxon>Peptostreptococcaceae</taxon>
        <taxon>Romboutsia</taxon>
    </lineage>
</organism>